<organism evidence="8 9">
    <name type="scientific">Oopsacas minuta</name>
    <dbReference type="NCBI Taxonomy" id="111878"/>
    <lineage>
        <taxon>Eukaryota</taxon>
        <taxon>Metazoa</taxon>
        <taxon>Porifera</taxon>
        <taxon>Hexactinellida</taxon>
        <taxon>Hexasterophora</taxon>
        <taxon>Lyssacinosida</taxon>
        <taxon>Leucopsacidae</taxon>
        <taxon>Oopsacas</taxon>
    </lineage>
</organism>
<evidence type="ECO:0000256" key="3">
    <source>
        <dbReference type="ARBA" id="ARBA00022794"/>
    </source>
</evidence>
<evidence type="ECO:0000313" key="8">
    <source>
        <dbReference type="EMBL" id="KAI6657952.1"/>
    </source>
</evidence>
<evidence type="ECO:0000256" key="5">
    <source>
        <dbReference type="SAM" id="SignalP"/>
    </source>
</evidence>
<dbReference type="GO" id="GO:0060271">
    <property type="term" value="P:cilium assembly"/>
    <property type="evidence" value="ECO:0007669"/>
    <property type="project" value="TreeGrafter"/>
</dbReference>
<evidence type="ECO:0000313" key="9">
    <source>
        <dbReference type="Proteomes" id="UP001165289"/>
    </source>
</evidence>
<keyword evidence="4" id="KW-0325">Glycoprotein</keyword>
<feature type="domain" description="Tectonic-1-3" evidence="6">
    <location>
        <begin position="399"/>
        <end position="533"/>
    </location>
</feature>
<dbReference type="GO" id="GO:0035869">
    <property type="term" value="C:ciliary transition zone"/>
    <property type="evidence" value="ECO:0007669"/>
    <property type="project" value="TreeGrafter"/>
</dbReference>
<keyword evidence="3" id="KW-0970">Cilium biogenesis/degradation</keyword>
<evidence type="ECO:0000256" key="1">
    <source>
        <dbReference type="ARBA" id="ARBA00007633"/>
    </source>
</evidence>
<dbReference type="Pfam" id="PF25752">
    <property type="entry name" value="DUF1619_N"/>
    <property type="match status" value="1"/>
</dbReference>
<dbReference type="AlphaFoldDB" id="A0AAV7K9E7"/>
<feature type="domain" description="Tectonic-1-3" evidence="6">
    <location>
        <begin position="185"/>
        <end position="357"/>
    </location>
</feature>
<gene>
    <name evidence="8" type="ORF">LOD99_15669</name>
</gene>
<dbReference type="PANTHER" id="PTHR14611:SF2">
    <property type="entry name" value="TECTONIC"/>
    <property type="match status" value="1"/>
</dbReference>
<evidence type="ECO:0000256" key="4">
    <source>
        <dbReference type="ARBA" id="ARBA00023180"/>
    </source>
</evidence>
<proteinExistence type="inferred from homology"/>
<dbReference type="Pfam" id="PF07773">
    <property type="entry name" value="TCTN_DUF1619"/>
    <property type="match status" value="2"/>
</dbReference>
<sequence>MFHYLSDIIIIILLCYSLTSLTTEESITTSILSHTTSTPYPSSSILPSSIQHTSTAVPIMVNTPNPQVRQYSCICDVTLLVCDANCCCDIDCSEDIITNVFTCSISDSSTLSQSCVRTDDVYIFNTIGTFIDGILCVQINNNPSAIHYTQPLIVSDLDTFQIAIDSYGSDFTYPELYMPLNEPVFYRLGDPICALITDNTAMFPSLFSLPQGVNSKTCNAYSPVAFYTSFSSGCSQQFGSIESACQRGSVFDATQYTKLRIFKLPSCYNDVITNYTALTHSIQLNCIDSNGNTIICPLSMYPVYNRSDNSCYPALSSIAFIIATNGTDGISSITATVYLTRLRVLSLPLEQSYSIIFSSVTDAETQESLSGNPGYLDTRPVIVANLLSTTDIITSLLPQSLTILQSNVNCNVSKQTIVGFRDNSNSGCVYSVNIADLSNRCTQLQQETRSLLLGNGPHTHVAMYGNSKLYLDSTELWVNTIFEEIAIPTLTESGCKLYTNLNIQILYASNGTSYKPDRSIRSLKYTLYYSLFSSISCIDYVCDFQDNVNKISLTTTVDFIDISQAPIVMKRVTPGTTNILPDDFFYPFFVSAATGVLRLQTFLLIVPVMQYMLII</sequence>
<comment type="similarity">
    <text evidence="1">Belongs to the tectonic family.</text>
</comment>
<evidence type="ECO:0000256" key="2">
    <source>
        <dbReference type="ARBA" id="ARBA00022729"/>
    </source>
</evidence>
<evidence type="ECO:0000259" key="6">
    <source>
        <dbReference type="Pfam" id="PF07773"/>
    </source>
</evidence>
<feature type="domain" description="Tectonic-1-3 N-terminal" evidence="7">
    <location>
        <begin position="69"/>
        <end position="154"/>
    </location>
</feature>
<comment type="caution">
    <text evidence="8">The sequence shown here is derived from an EMBL/GenBank/DDBJ whole genome shotgun (WGS) entry which is preliminary data.</text>
</comment>
<dbReference type="InterPro" id="IPR040354">
    <property type="entry name" value="TCTN1-3"/>
</dbReference>
<accession>A0AAV7K9E7</accession>
<dbReference type="EMBL" id="JAKMXF010000110">
    <property type="protein sequence ID" value="KAI6657952.1"/>
    <property type="molecule type" value="Genomic_DNA"/>
</dbReference>
<feature type="chain" id="PRO_5043865888" description="Tectonic domain-containing protein" evidence="5">
    <location>
        <begin position="24"/>
        <end position="615"/>
    </location>
</feature>
<keyword evidence="2 5" id="KW-0732">Signal</keyword>
<evidence type="ECO:0000259" key="7">
    <source>
        <dbReference type="Pfam" id="PF25752"/>
    </source>
</evidence>
<evidence type="ECO:0008006" key="10">
    <source>
        <dbReference type="Google" id="ProtNLM"/>
    </source>
</evidence>
<keyword evidence="9" id="KW-1185">Reference proteome</keyword>
<protein>
    <recommendedName>
        <fullName evidence="10">Tectonic domain-containing protein</fullName>
    </recommendedName>
</protein>
<name>A0AAV7K9E7_9METZ</name>
<dbReference type="InterPro" id="IPR057724">
    <property type="entry name" value="TCTN1-3_N"/>
</dbReference>
<dbReference type="PANTHER" id="PTHR14611">
    <property type="entry name" value="TECTONIC FAMILY MEMBER"/>
    <property type="match status" value="1"/>
</dbReference>
<dbReference type="Proteomes" id="UP001165289">
    <property type="component" value="Unassembled WGS sequence"/>
</dbReference>
<dbReference type="InterPro" id="IPR011677">
    <property type="entry name" value="TCTN1-3_dom"/>
</dbReference>
<feature type="signal peptide" evidence="5">
    <location>
        <begin position="1"/>
        <end position="23"/>
    </location>
</feature>
<reference evidence="8 9" key="1">
    <citation type="journal article" date="2023" name="BMC Biol.">
        <title>The compact genome of the sponge Oopsacas minuta (Hexactinellida) is lacking key metazoan core genes.</title>
        <authorList>
            <person name="Santini S."/>
            <person name="Schenkelaars Q."/>
            <person name="Jourda C."/>
            <person name="Duchesne M."/>
            <person name="Belahbib H."/>
            <person name="Rocher C."/>
            <person name="Selva M."/>
            <person name="Riesgo A."/>
            <person name="Vervoort M."/>
            <person name="Leys S.P."/>
            <person name="Kodjabachian L."/>
            <person name="Le Bivic A."/>
            <person name="Borchiellini C."/>
            <person name="Claverie J.M."/>
            <person name="Renard E."/>
        </authorList>
    </citation>
    <scope>NUCLEOTIDE SEQUENCE [LARGE SCALE GENOMIC DNA]</scope>
    <source>
        <strain evidence="8">SPO-2</strain>
    </source>
</reference>